<feature type="transmembrane region" description="Helical" evidence="6">
    <location>
        <begin position="270"/>
        <end position="292"/>
    </location>
</feature>
<dbReference type="GO" id="GO:0015297">
    <property type="term" value="F:antiporter activity"/>
    <property type="evidence" value="ECO:0007669"/>
    <property type="project" value="InterPro"/>
</dbReference>
<accession>A0A4V3D4B9</accession>
<organism evidence="7 8">
    <name type="scientific">Aureibacillus halotolerans</name>
    <dbReference type="NCBI Taxonomy" id="1508390"/>
    <lineage>
        <taxon>Bacteria</taxon>
        <taxon>Bacillati</taxon>
        <taxon>Bacillota</taxon>
        <taxon>Bacilli</taxon>
        <taxon>Bacillales</taxon>
        <taxon>Bacillaceae</taxon>
        <taxon>Aureibacillus</taxon>
    </lineage>
</organism>
<dbReference type="InterPro" id="IPR002528">
    <property type="entry name" value="MATE_fam"/>
</dbReference>
<feature type="transmembrane region" description="Helical" evidence="6">
    <location>
        <begin position="40"/>
        <end position="63"/>
    </location>
</feature>
<dbReference type="Proteomes" id="UP000295632">
    <property type="component" value="Unassembled WGS sequence"/>
</dbReference>
<comment type="subcellular location">
    <subcellularLocation>
        <location evidence="1">Membrane</location>
        <topology evidence="1">Multi-pass membrane protein</topology>
    </subcellularLocation>
</comment>
<feature type="transmembrane region" description="Helical" evidence="6">
    <location>
        <begin position="184"/>
        <end position="204"/>
    </location>
</feature>
<evidence type="ECO:0000256" key="2">
    <source>
        <dbReference type="ARBA" id="ARBA00010199"/>
    </source>
</evidence>
<dbReference type="InterPro" id="IPR044644">
    <property type="entry name" value="DinF-like"/>
</dbReference>
<name>A0A4V3D4B9_9BACI</name>
<dbReference type="CDD" id="cd13136">
    <property type="entry name" value="MATE_DinF_like"/>
    <property type="match status" value="1"/>
</dbReference>
<protein>
    <submittedName>
        <fullName evidence="7">MATE family multidrug resistance protein</fullName>
    </submittedName>
</protein>
<evidence type="ECO:0000313" key="8">
    <source>
        <dbReference type="Proteomes" id="UP000295632"/>
    </source>
</evidence>
<evidence type="ECO:0000256" key="4">
    <source>
        <dbReference type="ARBA" id="ARBA00022989"/>
    </source>
</evidence>
<sequence>MTHRTYLGLVIPLLLASLTTPFLGIVDTAIVGRFPDASYLGGVAIATMIFNTLYWLFGFLRVATSGFTAQALGSGNEENQRLALIRPFSIALIVGSMFILLQVPILYSAVVLTGADPSVSDAASTYFSIRIWGAPFALANFVLLGWLMGMSYVKLSLLLVFLTNALNILLSLLFVPVFQWGMEGLAAATLVAEMASTLLGLLIVQRKIDVRSLVSRSFVKNVLGDKQGLKKIFQVNRDLFIRTICLLLAFQLFTIVGAQLGTEVLAANAILMQMQFLIVYMFDGFANASSILTGKAIGGRDKTLYYETVKMTLRWCIYSSLLLAGIYWLTKDLVLPMFTTLESVLVLLGEFSHWPVYVALTAGFGVLGYGLFTGATEVSYVRNSMIWACALYVLSLYPLIQIFGNHGLWVSFILFCGGRSVFLFIYLPRLHKKLWGNEEGRV</sequence>
<dbReference type="OrthoDB" id="9776324at2"/>
<proteinExistence type="inferred from homology"/>
<evidence type="ECO:0000313" key="7">
    <source>
        <dbReference type="EMBL" id="TDQ34596.1"/>
    </source>
</evidence>
<feature type="transmembrane region" description="Helical" evidence="6">
    <location>
        <begin position="409"/>
        <end position="427"/>
    </location>
</feature>
<dbReference type="GO" id="GO:0005886">
    <property type="term" value="C:plasma membrane"/>
    <property type="evidence" value="ECO:0007669"/>
    <property type="project" value="TreeGrafter"/>
</dbReference>
<reference evidence="7 8" key="1">
    <citation type="submission" date="2019-03" db="EMBL/GenBank/DDBJ databases">
        <title>Genomic Encyclopedia of Type Strains, Phase IV (KMG-IV): sequencing the most valuable type-strain genomes for metagenomic binning, comparative biology and taxonomic classification.</title>
        <authorList>
            <person name="Goeker M."/>
        </authorList>
    </citation>
    <scope>NUCLEOTIDE SEQUENCE [LARGE SCALE GENOMIC DNA]</scope>
    <source>
        <strain evidence="7 8">DSM 28697</strain>
    </source>
</reference>
<evidence type="ECO:0000256" key="6">
    <source>
        <dbReference type="SAM" id="Phobius"/>
    </source>
</evidence>
<dbReference type="RefSeq" id="WP_133582106.1">
    <property type="nucleotide sequence ID" value="NZ_SNYJ01000024.1"/>
</dbReference>
<dbReference type="Pfam" id="PF01554">
    <property type="entry name" value="MatE"/>
    <property type="match status" value="2"/>
</dbReference>
<dbReference type="AlphaFoldDB" id="A0A4V3D4B9"/>
<keyword evidence="8" id="KW-1185">Reference proteome</keyword>
<keyword evidence="3 6" id="KW-0812">Transmembrane</keyword>
<dbReference type="NCBIfam" id="TIGR00797">
    <property type="entry name" value="matE"/>
    <property type="match status" value="1"/>
</dbReference>
<feature type="transmembrane region" description="Helical" evidence="6">
    <location>
        <begin position="239"/>
        <end position="258"/>
    </location>
</feature>
<dbReference type="GO" id="GO:0042910">
    <property type="term" value="F:xenobiotic transmembrane transporter activity"/>
    <property type="evidence" value="ECO:0007669"/>
    <property type="project" value="InterPro"/>
</dbReference>
<feature type="transmembrane region" description="Helical" evidence="6">
    <location>
        <begin position="384"/>
        <end position="403"/>
    </location>
</feature>
<dbReference type="EMBL" id="SNYJ01000024">
    <property type="protein sequence ID" value="TDQ34596.1"/>
    <property type="molecule type" value="Genomic_DNA"/>
</dbReference>
<evidence type="ECO:0000256" key="3">
    <source>
        <dbReference type="ARBA" id="ARBA00022692"/>
    </source>
</evidence>
<feature type="transmembrane region" description="Helical" evidence="6">
    <location>
        <begin position="312"/>
        <end position="330"/>
    </location>
</feature>
<feature type="transmembrane region" description="Helical" evidence="6">
    <location>
        <begin position="354"/>
        <end position="372"/>
    </location>
</feature>
<dbReference type="PANTHER" id="PTHR42893">
    <property type="entry name" value="PROTEIN DETOXIFICATION 44, CHLOROPLASTIC-RELATED"/>
    <property type="match status" value="1"/>
</dbReference>
<keyword evidence="4 6" id="KW-1133">Transmembrane helix</keyword>
<dbReference type="PANTHER" id="PTHR42893:SF46">
    <property type="entry name" value="PROTEIN DETOXIFICATION 44, CHLOROPLASTIC"/>
    <property type="match status" value="1"/>
</dbReference>
<feature type="transmembrane region" description="Helical" evidence="6">
    <location>
        <begin position="84"/>
        <end position="107"/>
    </location>
</feature>
<gene>
    <name evidence="7" type="ORF">EV213_12414</name>
</gene>
<evidence type="ECO:0000256" key="1">
    <source>
        <dbReference type="ARBA" id="ARBA00004141"/>
    </source>
</evidence>
<comment type="caution">
    <text evidence="7">The sequence shown here is derived from an EMBL/GenBank/DDBJ whole genome shotgun (WGS) entry which is preliminary data.</text>
</comment>
<feature type="transmembrane region" description="Helical" evidence="6">
    <location>
        <begin position="155"/>
        <end position="178"/>
    </location>
</feature>
<keyword evidence="5 6" id="KW-0472">Membrane</keyword>
<feature type="transmembrane region" description="Helical" evidence="6">
    <location>
        <begin position="127"/>
        <end position="148"/>
    </location>
</feature>
<comment type="similarity">
    <text evidence="2">Belongs to the multi antimicrobial extrusion (MATE) (TC 2.A.66.1) family.</text>
</comment>
<evidence type="ECO:0000256" key="5">
    <source>
        <dbReference type="ARBA" id="ARBA00023136"/>
    </source>
</evidence>